<evidence type="ECO:0000313" key="3">
    <source>
        <dbReference type="Proteomes" id="UP000257136"/>
    </source>
</evidence>
<keyword evidence="1" id="KW-0732">Signal</keyword>
<comment type="caution">
    <text evidence="2">The sequence shown here is derived from an EMBL/GenBank/DDBJ whole genome shotgun (WGS) entry which is preliminary data.</text>
</comment>
<gene>
    <name evidence="2" type="ORF">C8P67_101102</name>
</gene>
<evidence type="ECO:0000313" key="2">
    <source>
        <dbReference type="EMBL" id="REH01624.1"/>
    </source>
</evidence>
<dbReference type="Proteomes" id="UP000257136">
    <property type="component" value="Unassembled WGS sequence"/>
</dbReference>
<organism evidence="2 3">
    <name type="scientific">Flavobacterium aquicola</name>
    <dbReference type="NCBI Taxonomy" id="1682742"/>
    <lineage>
        <taxon>Bacteria</taxon>
        <taxon>Pseudomonadati</taxon>
        <taxon>Bacteroidota</taxon>
        <taxon>Flavobacteriia</taxon>
        <taxon>Flavobacteriales</taxon>
        <taxon>Flavobacteriaceae</taxon>
        <taxon>Flavobacterium</taxon>
    </lineage>
</organism>
<evidence type="ECO:0000256" key="1">
    <source>
        <dbReference type="SAM" id="SignalP"/>
    </source>
</evidence>
<protein>
    <submittedName>
        <fullName evidence="2">Uncharacterized protein</fullName>
    </submittedName>
</protein>
<dbReference type="OrthoDB" id="1356333at2"/>
<proteinExistence type="predicted"/>
<accession>A0A3E0EUX6</accession>
<dbReference type="AlphaFoldDB" id="A0A3E0EUX6"/>
<reference evidence="2 3" key="1">
    <citation type="submission" date="2018-08" db="EMBL/GenBank/DDBJ databases">
        <title>Genomic Encyclopedia of Archaeal and Bacterial Type Strains, Phase II (KMG-II): from individual species to whole genera.</title>
        <authorList>
            <person name="Goeker M."/>
        </authorList>
    </citation>
    <scope>NUCLEOTIDE SEQUENCE [LARGE SCALE GENOMIC DNA]</scope>
    <source>
        <strain evidence="2 3">DSM 100880</strain>
    </source>
</reference>
<keyword evidence="3" id="KW-1185">Reference proteome</keyword>
<sequence>MKKKLIITALLLGTFTFANAQSMGDITKAANTATKTATSASTFDVAAISNQVMGLLGPKLKLTNTQKPGVTSLVNEILNKKKNILPTKKTDVAGYNSKMTATRESFLTKIKKLITPAQLQALTPLLPKSAQSLTPLAQMLF</sequence>
<feature type="chain" id="PRO_5017568452" evidence="1">
    <location>
        <begin position="21"/>
        <end position="141"/>
    </location>
</feature>
<name>A0A3E0EUX6_9FLAO</name>
<dbReference type="RefSeq" id="WP_147298181.1">
    <property type="nucleotide sequence ID" value="NZ_QUNI01000001.1"/>
</dbReference>
<feature type="signal peptide" evidence="1">
    <location>
        <begin position="1"/>
        <end position="20"/>
    </location>
</feature>
<dbReference type="EMBL" id="QUNI01000001">
    <property type="protein sequence ID" value="REH01624.1"/>
    <property type="molecule type" value="Genomic_DNA"/>
</dbReference>